<feature type="chain" id="PRO_5002640648" evidence="2">
    <location>
        <begin position="28"/>
        <end position="327"/>
    </location>
</feature>
<evidence type="ECO:0000313" key="4">
    <source>
        <dbReference type="Proteomes" id="UP000000374"/>
    </source>
</evidence>
<dbReference type="STRING" id="391735.Veis_1347"/>
<feature type="signal peptide" evidence="2">
    <location>
        <begin position="1"/>
        <end position="27"/>
    </location>
</feature>
<dbReference type="KEGG" id="vei:Veis_1347"/>
<dbReference type="CDD" id="cd07012">
    <property type="entry name" value="PBP2_Bug_TTT"/>
    <property type="match status" value="1"/>
</dbReference>
<dbReference type="Pfam" id="PF03401">
    <property type="entry name" value="TctC"/>
    <property type="match status" value="1"/>
</dbReference>
<evidence type="ECO:0000256" key="2">
    <source>
        <dbReference type="SAM" id="SignalP"/>
    </source>
</evidence>
<dbReference type="AlphaFoldDB" id="A1WHK7"/>
<dbReference type="EMBL" id="CP000542">
    <property type="protein sequence ID" value="ABM57114.1"/>
    <property type="molecule type" value="Genomic_DNA"/>
</dbReference>
<comment type="similarity">
    <text evidence="1">Belongs to the UPF0065 (bug) family.</text>
</comment>
<keyword evidence="4" id="KW-1185">Reference proteome</keyword>
<reference evidence="4" key="1">
    <citation type="submission" date="2006-12" db="EMBL/GenBank/DDBJ databases">
        <title>Complete sequence of chromosome 1 of Verminephrobacter eiseniae EF01-2.</title>
        <authorList>
            <person name="Copeland A."/>
            <person name="Lucas S."/>
            <person name="Lapidus A."/>
            <person name="Barry K."/>
            <person name="Detter J.C."/>
            <person name="Glavina del Rio T."/>
            <person name="Dalin E."/>
            <person name="Tice H."/>
            <person name="Pitluck S."/>
            <person name="Chertkov O."/>
            <person name="Brettin T."/>
            <person name="Bruce D."/>
            <person name="Han C."/>
            <person name="Tapia R."/>
            <person name="Gilna P."/>
            <person name="Schmutz J."/>
            <person name="Larimer F."/>
            <person name="Land M."/>
            <person name="Hauser L."/>
            <person name="Kyrpides N."/>
            <person name="Kim E."/>
            <person name="Stahl D."/>
            <person name="Richardson P."/>
        </authorList>
    </citation>
    <scope>NUCLEOTIDE SEQUENCE [LARGE SCALE GENOMIC DNA]</scope>
    <source>
        <strain evidence="4">EF01-2</strain>
    </source>
</reference>
<protein>
    <submittedName>
        <fullName evidence="3">Uncharacterized protein UPF0065</fullName>
    </submittedName>
</protein>
<dbReference type="PIRSF" id="PIRSF017082">
    <property type="entry name" value="YflP"/>
    <property type="match status" value="1"/>
</dbReference>
<proteinExistence type="inferred from homology"/>
<sequence length="327" mass="33523">MGKSMKHISSIVIAGLAFLSCSGLALAAPDWPTKPITLVVPFSAGGGNDSVARLLAPALGEELGQSVVIDNRAGAGGTVGAGVVAQAAPDGYTLLICSTGNLAVATAVYPKLGYRIQDFAPIAHIANTPTIWVAAPQVPAGSLKEFISLAKREPGKHNYASSGNGTTPHLAGAAMATRNGLEMQHIPYKGSAAAYPDLAGGRVSVMMDAIISALPLVEAGRVKGLAVGTAQRLPQIPSVPTLAEQGLADMGYTGWVGLCAPRGTPAPVVEKISRGVKAALGRRNMRDFLVRQMAEPVGDGPGKFSQTIGRDAATWRDIAKSSGITLD</sequence>
<dbReference type="InterPro" id="IPR042100">
    <property type="entry name" value="Bug_dom1"/>
</dbReference>
<accession>A1WHK7</accession>
<dbReference type="HOGENOM" id="CLU_045683_0_0_4"/>
<dbReference type="InterPro" id="IPR005064">
    <property type="entry name" value="BUG"/>
</dbReference>
<dbReference type="SUPFAM" id="SSF53850">
    <property type="entry name" value="Periplasmic binding protein-like II"/>
    <property type="match status" value="1"/>
</dbReference>
<dbReference type="Gene3D" id="3.40.190.150">
    <property type="entry name" value="Bordetella uptake gene, domain 1"/>
    <property type="match status" value="1"/>
</dbReference>
<keyword evidence="2" id="KW-0732">Signal</keyword>
<evidence type="ECO:0000313" key="3">
    <source>
        <dbReference type="EMBL" id="ABM57114.1"/>
    </source>
</evidence>
<dbReference type="Gene3D" id="3.40.190.10">
    <property type="entry name" value="Periplasmic binding protein-like II"/>
    <property type="match status" value="1"/>
</dbReference>
<dbReference type="PANTHER" id="PTHR42928">
    <property type="entry name" value="TRICARBOXYLATE-BINDING PROTEIN"/>
    <property type="match status" value="1"/>
</dbReference>
<organism evidence="3 4">
    <name type="scientific">Verminephrobacter eiseniae (strain EF01-2)</name>
    <dbReference type="NCBI Taxonomy" id="391735"/>
    <lineage>
        <taxon>Bacteria</taxon>
        <taxon>Pseudomonadati</taxon>
        <taxon>Pseudomonadota</taxon>
        <taxon>Betaproteobacteria</taxon>
        <taxon>Burkholderiales</taxon>
        <taxon>Comamonadaceae</taxon>
        <taxon>Verminephrobacter</taxon>
    </lineage>
</organism>
<name>A1WHK7_VEREI</name>
<dbReference type="eggNOG" id="COG3181">
    <property type="taxonomic scope" value="Bacteria"/>
</dbReference>
<gene>
    <name evidence="3" type="ordered locus">Veis_1347</name>
</gene>
<dbReference type="PANTHER" id="PTHR42928:SF5">
    <property type="entry name" value="BLR1237 PROTEIN"/>
    <property type="match status" value="1"/>
</dbReference>
<dbReference type="Proteomes" id="UP000000374">
    <property type="component" value="Chromosome"/>
</dbReference>
<evidence type="ECO:0000256" key="1">
    <source>
        <dbReference type="ARBA" id="ARBA00006987"/>
    </source>
</evidence>
<dbReference type="PROSITE" id="PS51257">
    <property type="entry name" value="PROKAR_LIPOPROTEIN"/>
    <property type="match status" value="1"/>
</dbReference>